<proteinExistence type="inferred from homology"/>
<dbReference type="InterPro" id="IPR003593">
    <property type="entry name" value="AAA+_ATPase"/>
</dbReference>
<dbReference type="Gene3D" id="1.20.272.10">
    <property type="match status" value="1"/>
</dbReference>
<dbReference type="EMBL" id="JAGGLG010000011">
    <property type="protein sequence ID" value="MBP2018289.1"/>
    <property type="molecule type" value="Genomic_DNA"/>
</dbReference>
<comment type="similarity">
    <text evidence="1">Belongs to the AAA ATPase family. RarA/MGS1/WRNIP1 subfamily.</text>
</comment>
<keyword evidence="3" id="KW-0067">ATP-binding</keyword>
<evidence type="ECO:0000256" key="3">
    <source>
        <dbReference type="ARBA" id="ARBA00022840"/>
    </source>
</evidence>
<reference evidence="5 6" key="1">
    <citation type="submission" date="2021-03" db="EMBL/GenBank/DDBJ databases">
        <title>Genomic Encyclopedia of Type Strains, Phase IV (KMG-IV): sequencing the most valuable type-strain genomes for metagenomic binning, comparative biology and taxonomic classification.</title>
        <authorList>
            <person name="Goeker M."/>
        </authorList>
    </citation>
    <scope>NUCLEOTIDE SEQUENCE [LARGE SCALE GENOMIC DNA]</scope>
    <source>
        <strain evidence="5 6">DSM 27138</strain>
    </source>
</reference>
<dbReference type="Gene3D" id="1.10.8.60">
    <property type="match status" value="1"/>
</dbReference>
<protein>
    <submittedName>
        <fullName evidence="5">ATPase</fullName>
    </submittedName>
</protein>
<dbReference type="InterPro" id="IPR027417">
    <property type="entry name" value="P-loop_NTPase"/>
</dbReference>
<dbReference type="SUPFAM" id="SSF52540">
    <property type="entry name" value="P-loop containing nucleoside triphosphate hydrolases"/>
    <property type="match status" value="1"/>
</dbReference>
<dbReference type="CDD" id="cd00009">
    <property type="entry name" value="AAA"/>
    <property type="match status" value="1"/>
</dbReference>
<dbReference type="SUPFAM" id="SSF48019">
    <property type="entry name" value="post-AAA+ oligomerization domain-like"/>
    <property type="match status" value="1"/>
</dbReference>
<dbReference type="Gene3D" id="1.10.3710.10">
    <property type="entry name" value="DNA polymerase III clamp loader subunits, C-terminal domain"/>
    <property type="match status" value="1"/>
</dbReference>
<dbReference type="Gene3D" id="3.40.50.300">
    <property type="entry name" value="P-loop containing nucleotide triphosphate hydrolases"/>
    <property type="match status" value="1"/>
</dbReference>
<evidence type="ECO:0000313" key="5">
    <source>
        <dbReference type="EMBL" id="MBP2018289.1"/>
    </source>
</evidence>
<evidence type="ECO:0000256" key="1">
    <source>
        <dbReference type="ARBA" id="ARBA00008959"/>
    </source>
</evidence>
<dbReference type="SMART" id="SM00382">
    <property type="entry name" value="AAA"/>
    <property type="match status" value="1"/>
</dbReference>
<gene>
    <name evidence="5" type="ORF">J2Z79_001690</name>
</gene>
<dbReference type="InterPro" id="IPR008921">
    <property type="entry name" value="DNA_pol3_clamp-load_cplx_C"/>
</dbReference>
<keyword evidence="6" id="KW-1185">Reference proteome</keyword>
<dbReference type="RefSeq" id="WP_209466419.1">
    <property type="nucleotide sequence ID" value="NZ_JAGGLG010000011.1"/>
</dbReference>
<dbReference type="PANTHER" id="PTHR13779:SF7">
    <property type="entry name" value="ATPASE WRNIP1"/>
    <property type="match status" value="1"/>
</dbReference>
<dbReference type="InterPro" id="IPR021886">
    <property type="entry name" value="MgsA_C"/>
</dbReference>
<dbReference type="CDD" id="cd18139">
    <property type="entry name" value="HLD_clamp_RarA"/>
    <property type="match status" value="1"/>
</dbReference>
<dbReference type="Pfam" id="PF00004">
    <property type="entry name" value="AAA"/>
    <property type="match status" value="1"/>
</dbReference>
<name>A0ABS4JV00_9FIRM</name>
<comment type="caution">
    <text evidence="5">The sequence shown here is derived from an EMBL/GenBank/DDBJ whole genome shotgun (WGS) entry which is preliminary data.</text>
</comment>
<dbReference type="InterPro" id="IPR003959">
    <property type="entry name" value="ATPase_AAA_core"/>
</dbReference>
<dbReference type="Pfam" id="PF12002">
    <property type="entry name" value="MgsA_C"/>
    <property type="match status" value="1"/>
</dbReference>
<evidence type="ECO:0000313" key="6">
    <source>
        <dbReference type="Proteomes" id="UP001519289"/>
    </source>
</evidence>
<dbReference type="Pfam" id="PF16193">
    <property type="entry name" value="AAA_assoc_2"/>
    <property type="match status" value="1"/>
</dbReference>
<accession>A0ABS4JV00</accession>
<feature type="domain" description="AAA+ ATPase" evidence="4">
    <location>
        <begin position="51"/>
        <end position="168"/>
    </location>
</feature>
<evidence type="ECO:0000259" key="4">
    <source>
        <dbReference type="SMART" id="SM00382"/>
    </source>
</evidence>
<dbReference type="InterPro" id="IPR051314">
    <property type="entry name" value="AAA_ATPase_RarA/MGS1/WRNIP1"/>
</dbReference>
<organism evidence="5 6">
    <name type="scientific">Symbiobacterium terraclitae</name>
    <dbReference type="NCBI Taxonomy" id="557451"/>
    <lineage>
        <taxon>Bacteria</taxon>
        <taxon>Bacillati</taxon>
        <taxon>Bacillota</taxon>
        <taxon>Clostridia</taxon>
        <taxon>Eubacteriales</taxon>
        <taxon>Symbiobacteriaceae</taxon>
        <taxon>Symbiobacterium</taxon>
    </lineage>
</organism>
<dbReference type="InterPro" id="IPR032423">
    <property type="entry name" value="AAA_assoc_2"/>
</dbReference>
<sequence>MDLFSWAAAQESAKSAPLAARMRPQNLDEYVGQEHLVGPGRFLRRALEAGQLPSCILFGPPGTGKTTLARLAAQYVNAHFEQLNAVTSGVQDIRRIVDEARARMGQYGQKTVVFIDEIHRWRKDQQDALLPHVEEGLITLVGATTQNPLVSVNAPLVSRTRIFELKALSDQDVARLLDRALRTPGRGLGNYNATVTPEAMEHLVRTAGGDARVALNALELAAVLTPPDAQGRRVVTLEAAEEALLKRAVVYDHDGDEHYHVASALIKSIRGSDPDAALYWLARMIYAGEDPRFIARRLVISAAEDIGLADPQALVIAQAAADAVSFIGMPEGRIPLAEAVVYLCCAPKSNSAYLAIDRALATVEREKTPPVPNHLKDTGYGSGERLGYGKGYLYPHDYPGAWVAQRYLPEGVEGPFWEPKPLGREEALARALRERRSGGNGGQR</sequence>
<dbReference type="PANTHER" id="PTHR13779">
    <property type="entry name" value="WERNER HELICASE-INTERACTING PROTEIN 1 FAMILY MEMBER"/>
    <property type="match status" value="1"/>
</dbReference>
<dbReference type="Proteomes" id="UP001519289">
    <property type="component" value="Unassembled WGS sequence"/>
</dbReference>
<evidence type="ECO:0000256" key="2">
    <source>
        <dbReference type="ARBA" id="ARBA00022741"/>
    </source>
</evidence>
<keyword evidence="2" id="KW-0547">Nucleotide-binding</keyword>